<feature type="coiled-coil region" evidence="1">
    <location>
        <begin position="31"/>
        <end position="69"/>
    </location>
</feature>
<dbReference type="Proteomes" id="UP001642484">
    <property type="component" value="Unassembled WGS sequence"/>
</dbReference>
<name>A0ABP0QKQ1_9DINO</name>
<comment type="caution">
    <text evidence="2">The sequence shown here is derived from an EMBL/GenBank/DDBJ whole genome shotgun (WGS) entry which is preliminary data.</text>
</comment>
<evidence type="ECO:0000313" key="3">
    <source>
        <dbReference type="Proteomes" id="UP001642484"/>
    </source>
</evidence>
<feature type="coiled-coil region" evidence="1">
    <location>
        <begin position="139"/>
        <end position="170"/>
    </location>
</feature>
<evidence type="ECO:0000313" key="2">
    <source>
        <dbReference type="EMBL" id="CAK9088599.1"/>
    </source>
</evidence>
<gene>
    <name evidence="2" type="ORF">CCMP2556_LOCUS42712</name>
</gene>
<keyword evidence="3" id="KW-1185">Reference proteome</keyword>
<organism evidence="2 3">
    <name type="scientific">Durusdinium trenchii</name>
    <dbReference type="NCBI Taxonomy" id="1381693"/>
    <lineage>
        <taxon>Eukaryota</taxon>
        <taxon>Sar</taxon>
        <taxon>Alveolata</taxon>
        <taxon>Dinophyceae</taxon>
        <taxon>Suessiales</taxon>
        <taxon>Symbiodiniaceae</taxon>
        <taxon>Durusdinium</taxon>
    </lineage>
</organism>
<sequence>MQGLLVGDAVDTICVLEMEVLAQDQAARVRVAAAEDKAAAAKIQLDSMARAIAQERKQALANLQRYERDVELEVSRKIRQAESHAQAEDVKFACEILEKILKMVLATLGLLLPLCLAKGVEELKLQSAYRALSSAKFDLDCLQRKVAAHAQHAETLANEAERRVQEVVDLGSSCVERVRRDGANRCQAAEDFARAEGQRLAATKRILALPGLSSQCPKHGEY</sequence>
<accession>A0ABP0QKQ1</accession>
<keyword evidence="1" id="KW-0175">Coiled coil</keyword>
<evidence type="ECO:0000256" key="1">
    <source>
        <dbReference type="SAM" id="Coils"/>
    </source>
</evidence>
<dbReference type="EMBL" id="CAXAMN010024672">
    <property type="protein sequence ID" value="CAK9088599.1"/>
    <property type="molecule type" value="Genomic_DNA"/>
</dbReference>
<protein>
    <submittedName>
        <fullName evidence="2">Uncharacterized protein</fullName>
    </submittedName>
</protein>
<reference evidence="2 3" key="1">
    <citation type="submission" date="2024-02" db="EMBL/GenBank/DDBJ databases">
        <authorList>
            <person name="Chen Y."/>
            <person name="Shah S."/>
            <person name="Dougan E. K."/>
            <person name="Thang M."/>
            <person name="Chan C."/>
        </authorList>
    </citation>
    <scope>NUCLEOTIDE SEQUENCE [LARGE SCALE GENOMIC DNA]</scope>
</reference>
<proteinExistence type="predicted"/>